<dbReference type="InterPro" id="IPR012337">
    <property type="entry name" value="RNaseH-like_sf"/>
</dbReference>
<keyword evidence="5" id="KW-1185">Reference proteome</keyword>
<accession>A0A081XJJ1</accession>
<keyword evidence="1" id="KW-0812">Transmembrane</keyword>
<protein>
    <submittedName>
        <fullName evidence="4">Transposase</fullName>
    </submittedName>
</protein>
<keyword evidence="1" id="KW-1133">Transmembrane helix</keyword>
<evidence type="ECO:0000313" key="4">
    <source>
        <dbReference type="EMBL" id="KES03714.1"/>
    </source>
</evidence>
<dbReference type="InterPro" id="IPR047952">
    <property type="entry name" value="Transpos_IS4"/>
</dbReference>
<evidence type="ECO:0000259" key="2">
    <source>
        <dbReference type="Pfam" id="PF01609"/>
    </source>
</evidence>
<dbReference type="InterPro" id="IPR024473">
    <property type="entry name" value="Transposases_IS4_N"/>
</dbReference>
<dbReference type="NCBIfam" id="NF033592">
    <property type="entry name" value="transpos_IS4_1"/>
    <property type="match status" value="1"/>
</dbReference>
<dbReference type="GO" id="GO:0003677">
    <property type="term" value="F:DNA binding"/>
    <property type="evidence" value="ECO:0007669"/>
    <property type="project" value="InterPro"/>
</dbReference>
<dbReference type="Pfam" id="PF01609">
    <property type="entry name" value="DDE_Tnp_1"/>
    <property type="match status" value="1"/>
</dbReference>
<dbReference type="OrthoDB" id="477305at2"/>
<dbReference type="AlphaFoldDB" id="A0A081XJJ1"/>
<dbReference type="GO" id="GO:0004803">
    <property type="term" value="F:transposase activity"/>
    <property type="evidence" value="ECO:0007669"/>
    <property type="project" value="InterPro"/>
</dbReference>
<dbReference type="eggNOG" id="COG3385">
    <property type="taxonomic scope" value="Bacteria"/>
</dbReference>
<feature type="domain" description="Transposase IS4 N-terminal" evidence="3">
    <location>
        <begin position="19"/>
        <end position="116"/>
    </location>
</feature>
<comment type="caution">
    <text evidence="4">The sequence shown here is derived from an EMBL/GenBank/DDBJ whole genome shotgun (WGS) entry which is preliminary data.</text>
</comment>
<evidence type="ECO:0000259" key="3">
    <source>
        <dbReference type="Pfam" id="PF13006"/>
    </source>
</evidence>
<evidence type="ECO:0000256" key="1">
    <source>
        <dbReference type="SAM" id="Phobius"/>
    </source>
</evidence>
<dbReference type="PANTHER" id="PTHR37529:SF1">
    <property type="entry name" value="TRANSPOSASE INSG FOR INSERTION SEQUENCE ELEMENT IS4-RELATED"/>
    <property type="match status" value="1"/>
</dbReference>
<dbReference type="GO" id="GO:0006313">
    <property type="term" value="P:DNA transposition"/>
    <property type="evidence" value="ECO:0007669"/>
    <property type="project" value="InterPro"/>
</dbReference>
<keyword evidence="1" id="KW-0472">Membrane</keyword>
<dbReference type="Pfam" id="PF13006">
    <property type="entry name" value="Nterm_IS4"/>
    <property type="match status" value="1"/>
</dbReference>
<dbReference type="RefSeq" id="WP_037939658.1">
    <property type="nucleotide sequence ID" value="NZ_JBFADL010000144.1"/>
</dbReference>
<organism evidence="4 5">
    <name type="scientific">Streptomyces toyocaensis</name>
    <dbReference type="NCBI Taxonomy" id="55952"/>
    <lineage>
        <taxon>Bacteria</taxon>
        <taxon>Bacillati</taxon>
        <taxon>Actinomycetota</taxon>
        <taxon>Actinomycetes</taxon>
        <taxon>Kitasatosporales</taxon>
        <taxon>Streptomycetaceae</taxon>
        <taxon>Streptomyces</taxon>
    </lineage>
</organism>
<reference evidence="4 5" key="1">
    <citation type="submission" date="2014-02" db="EMBL/GenBank/DDBJ databases">
        <title>The genome announcement of Streptomyces toyocaensis NRRL15009.</title>
        <authorList>
            <person name="Hong H.-J."/>
            <person name="Kwun M.J."/>
        </authorList>
    </citation>
    <scope>NUCLEOTIDE SEQUENCE [LARGE SCALE GENOMIC DNA]</scope>
    <source>
        <strain evidence="4 5">NRRL 15009</strain>
    </source>
</reference>
<dbReference type="InterPro" id="IPR002559">
    <property type="entry name" value="Transposase_11"/>
</dbReference>
<dbReference type="Proteomes" id="UP000028341">
    <property type="component" value="Unassembled WGS sequence"/>
</dbReference>
<dbReference type="PANTHER" id="PTHR37529">
    <property type="entry name" value="TRANSPOSASE INSG FOR INSERTION SEQUENCE ELEMENT IS4-RELATED"/>
    <property type="match status" value="1"/>
</dbReference>
<feature type="domain" description="Transposase IS4-like" evidence="2">
    <location>
        <begin position="137"/>
        <end position="358"/>
    </location>
</feature>
<sequence length="413" mass="45690">MPRPGQVKSSGVDRFSDRIALGVLTRAFPPELIDEVVAECGRVEQRTRLLPARVVVYFVLAMCLFFGQGYEEVARLLVQGLEREGRWVKAWRVPTTAAIGRARLRLGPEPLRALFARVCRPVAVARTQGAWYRRWRLVAVDGTVFDVPDTVANAQFFGRPGTSRGQGRSAYPQARVAALAECGTHAVFAAEVGPLKVHETVLAQRLFPALTKGMLVLADRGFCGLDLWRAAKAGGADLLWRVRSVVVLPVLEALPDGSYLSEIVAARDNYRRADPERVRVIEYALGPRGGDGTVYRLITTLLDPDQAPAEELAALYAQRWEIENTLDEIKNHQGVPGLVLRSRHPRGVEQEIFAFLLVHHALRDLMHRAALQAGHDPDRISFTRTLRVVRRHVTGQAALSPLATGPVHRPESA</sequence>
<evidence type="ECO:0000313" key="5">
    <source>
        <dbReference type="Proteomes" id="UP000028341"/>
    </source>
</evidence>
<dbReference type="EMBL" id="JFCB01000035">
    <property type="protein sequence ID" value="KES03714.1"/>
    <property type="molecule type" value="Genomic_DNA"/>
</dbReference>
<name>A0A081XJJ1_STRTO</name>
<gene>
    <name evidence="4" type="ORF">BU52_28765</name>
</gene>
<proteinExistence type="predicted"/>
<feature type="transmembrane region" description="Helical" evidence="1">
    <location>
        <begin position="50"/>
        <end position="70"/>
    </location>
</feature>
<dbReference type="SUPFAM" id="SSF53098">
    <property type="entry name" value="Ribonuclease H-like"/>
    <property type="match status" value="1"/>
</dbReference>